<dbReference type="SUPFAM" id="SSF103473">
    <property type="entry name" value="MFS general substrate transporter"/>
    <property type="match status" value="1"/>
</dbReference>
<gene>
    <name evidence="8" type="ORF">UFOPK1767_00510</name>
    <name evidence="9" type="ORF">UFOPK3339_00044</name>
</gene>
<evidence type="ECO:0000259" key="7">
    <source>
        <dbReference type="PROSITE" id="PS50850"/>
    </source>
</evidence>
<keyword evidence="3 6" id="KW-0812">Transmembrane</keyword>
<dbReference type="Gene3D" id="1.20.1250.20">
    <property type="entry name" value="MFS general substrate transporter like domains"/>
    <property type="match status" value="1"/>
</dbReference>
<feature type="transmembrane region" description="Helical" evidence="6">
    <location>
        <begin position="51"/>
        <end position="69"/>
    </location>
</feature>
<dbReference type="GO" id="GO:0005886">
    <property type="term" value="C:plasma membrane"/>
    <property type="evidence" value="ECO:0007669"/>
    <property type="project" value="UniProtKB-SubCell"/>
</dbReference>
<feature type="transmembrane region" description="Helical" evidence="6">
    <location>
        <begin position="371"/>
        <end position="390"/>
    </location>
</feature>
<evidence type="ECO:0000256" key="6">
    <source>
        <dbReference type="SAM" id="Phobius"/>
    </source>
</evidence>
<evidence type="ECO:0000313" key="8">
    <source>
        <dbReference type="EMBL" id="CAB4583990.1"/>
    </source>
</evidence>
<dbReference type="InterPro" id="IPR050189">
    <property type="entry name" value="MFS_Efflux_Transporters"/>
</dbReference>
<comment type="subcellular location">
    <subcellularLocation>
        <location evidence="1">Cell membrane</location>
        <topology evidence="1">Multi-pass membrane protein</topology>
    </subcellularLocation>
</comment>
<dbReference type="EMBL" id="CAFBLF010000004">
    <property type="protein sequence ID" value="CAB4855387.1"/>
    <property type="molecule type" value="Genomic_DNA"/>
</dbReference>
<feature type="domain" description="Major facilitator superfamily (MFS) profile" evidence="7">
    <location>
        <begin position="15"/>
        <end position="394"/>
    </location>
</feature>
<dbReference type="PANTHER" id="PTHR43124">
    <property type="entry name" value="PURINE EFFLUX PUMP PBUE"/>
    <property type="match status" value="1"/>
</dbReference>
<feature type="transmembrane region" description="Helical" evidence="6">
    <location>
        <begin position="170"/>
        <end position="193"/>
    </location>
</feature>
<keyword evidence="2" id="KW-1003">Cell membrane</keyword>
<evidence type="ECO:0000256" key="2">
    <source>
        <dbReference type="ARBA" id="ARBA00022475"/>
    </source>
</evidence>
<organism evidence="8">
    <name type="scientific">freshwater metagenome</name>
    <dbReference type="NCBI Taxonomy" id="449393"/>
    <lineage>
        <taxon>unclassified sequences</taxon>
        <taxon>metagenomes</taxon>
        <taxon>ecological metagenomes</taxon>
    </lineage>
</organism>
<dbReference type="PANTHER" id="PTHR43124:SF4">
    <property type="entry name" value="SUGAR EFFLUX TRANSPORTER"/>
    <property type="match status" value="1"/>
</dbReference>
<feature type="transmembrane region" description="Helical" evidence="6">
    <location>
        <begin position="306"/>
        <end position="326"/>
    </location>
</feature>
<evidence type="ECO:0000256" key="1">
    <source>
        <dbReference type="ARBA" id="ARBA00004651"/>
    </source>
</evidence>
<feature type="transmembrane region" description="Helical" evidence="6">
    <location>
        <begin position="106"/>
        <end position="128"/>
    </location>
</feature>
<feature type="transmembrane region" description="Helical" evidence="6">
    <location>
        <begin position="347"/>
        <end position="365"/>
    </location>
</feature>
<dbReference type="InterPro" id="IPR036259">
    <property type="entry name" value="MFS_trans_sf"/>
</dbReference>
<evidence type="ECO:0000256" key="3">
    <source>
        <dbReference type="ARBA" id="ARBA00022692"/>
    </source>
</evidence>
<dbReference type="Pfam" id="PF07690">
    <property type="entry name" value="MFS_1"/>
    <property type="match status" value="1"/>
</dbReference>
<name>A0A6J6F5I2_9ZZZZ</name>
<sequence length="400" mass="42324">MSTTSASTDRFPWAAMTAIGFTVFATVTSEFLPTGMLPSMSADLNVSTSQIGFLVSVWAATVVLTAIPMSLTTRRFSRKSLLIVSVGLFTVSNVMASLAPNYDVLFASRIIGGLGNGMFWMIATGYVTTMLPGQWRSRGFLFISAGANLAFIAGLPLGSALAAISDWRSGFLIMTALTIGASVGLYFLLVPVPNPHTETPGEVHSIVRDRSFRMVLLGVSGVFLVVGGGNMFYPYIAPFLIEVAHFTPLTVAVPLAAYGVGGTIGIVVAERLGRKPENLSRNISISILYMASMMILLNLVADSPVAAIVACALWSLGFAVTEPLFGQYIMELSSPRLRDFAGAMRTTAWNLGIGSGSFIGGVLLVPFGITALPYIGASVLVGGATVALIARRKERALWAN</sequence>
<evidence type="ECO:0000256" key="5">
    <source>
        <dbReference type="ARBA" id="ARBA00023136"/>
    </source>
</evidence>
<feature type="transmembrane region" description="Helical" evidence="6">
    <location>
        <begin position="214"/>
        <end position="236"/>
    </location>
</feature>
<dbReference type="EMBL" id="CAEZTZ010000050">
    <property type="protein sequence ID" value="CAB4583990.1"/>
    <property type="molecule type" value="Genomic_DNA"/>
</dbReference>
<accession>A0A6J6F5I2</accession>
<dbReference type="GO" id="GO:0022857">
    <property type="term" value="F:transmembrane transporter activity"/>
    <property type="evidence" value="ECO:0007669"/>
    <property type="project" value="InterPro"/>
</dbReference>
<protein>
    <submittedName>
        <fullName evidence="8">Unannotated protein</fullName>
    </submittedName>
</protein>
<feature type="transmembrane region" description="Helical" evidence="6">
    <location>
        <begin position="140"/>
        <end position="164"/>
    </location>
</feature>
<dbReference type="AlphaFoldDB" id="A0A6J6F5I2"/>
<feature type="transmembrane region" description="Helical" evidence="6">
    <location>
        <begin position="248"/>
        <end position="269"/>
    </location>
</feature>
<feature type="transmembrane region" description="Helical" evidence="6">
    <location>
        <begin position="12"/>
        <end position="31"/>
    </location>
</feature>
<reference evidence="8" key="1">
    <citation type="submission" date="2020-05" db="EMBL/GenBank/DDBJ databases">
        <authorList>
            <person name="Chiriac C."/>
            <person name="Salcher M."/>
            <person name="Ghai R."/>
            <person name="Kavagutti S V."/>
        </authorList>
    </citation>
    <scope>NUCLEOTIDE SEQUENCE</scope>
</reference>
<keyword evidence="5 6" id="KW-0472">Membrane</keyword>
<proteinExistence type="predicted"/>
<feature type="transmembrane region" description="Helical" evidence="6">
    <location>
        <begin position="81"/>
        <end position="100"/>
    </location>
</feature>
<feature type="transmembrane region" description="Helical" evidence="6">
    <location>
        <begin position="281"/>
        <end position="300"/>
    </location>
</feature>
<dbReference type="InterPro" id="IPR020846">
    <property type="entry name" value="MFS_dom"/>
</dbReference>
<dbReference type="InterPro" id="IPR011701">
    <property type="entry name" value="MFS"/>
</dbReference>
<evidence type="ECO:0000313" key="9">
    <source>
        <dbReference type="EMBL" id="CAB4855387.1"/>
    </source>
</evidence>
<dbReference type="PROSITE" id="PS50850">
    <property type="entry name" value="MFS"/>
    <property type="match status" value="1"/>
</dbReference>
<dbReference type="PROSITE" id="PS00216">
    <property type="entry name" value="SUGAR_TRANSPORT_1"/>
    <property type="match status" value="1"/>
</dbReference>
<evidence type="ECO:0000256" key="4">
    <source>
        <dbReference type="ARBA" id="ARBA00022989"/>
    </source>
</evidence>
<dbReference type="InterPro" id="IPR005829">
    <property type="entry name" value="Sugar_transporter_CS"/>
</dbReference>
<dbReference type="CDD" id="cd17324">
    <property type="entry name" value="MFS_NepI_like"/>
    <property type="match status" value="1"/>
</dbReference>
<keyword evidence="4 6" id="KW-1133">Transmembrane helix</keyword>